<sequence>MSEKRSSVYTYDLLGTIGHGNFSVCKLAQHKITGQKYAIKCIDKKSLDDLKLSRIYREIEIMKMLDHPNIIKLNQVMESRSMLYLVSEYSSNGEIFDYILKNGAMSEKLACEKFCQIISAVEYCHLKNIVHRDLKIENLLLDHNLNVKLVDFGFANYFDLKNHLSTFCGSPPYAAPEIFIGKKYFGPEIDIWSLGVILYVLVSASLPFDSENLQRLKNLVLTCKYRIPYFLSQECEHLIKNLLVVNPSKRFKLQQIKAHKWIKINNSTFYYKNNNFNKEVLNIEPNETLKSKSKKFNRISNKFKSKSLKNISLDEPEVANENEKLTKSYLSLPLYSYEESIKKPDSNEIVNLVNNLNLQNKAEEIIKKDEITIKPHEHHNCTLSLESHLKCAAFSKLISNSSSLDEGVESDYSLSSSISNDVLSNSKTSFNSIQVTSFESQSSQKSSQLSIDLDTPRIKTPKAFMKFNQALIRRYKFSNIRKTFLKPSNPKSNNYVNDLTSIKRELNNLIKNNLKNNNLNKINECPNMIGHSSSSQEASPRHDVNVETKFFAKILKKESKSQPSETVNTNCTTNHKKMFFRQKSTSLNSVSIDDANLDSMLVNSPNKTRDIENKIVINPNNKNPIWKTHRKNSLKF</sequence>
<keyword evidence="13" id="KW-1185">Reference proteome</keyword>
<gene>
    <name evidence="12" type="ORF">OXX778_LOCUS9695</name>
</gene>
<dbReference type="Proteomes" id="UP000663879">
    <property type="component" value="Unassembled WGS sequence"/>
</dbReference>
<keyword evidence="6 10" id="KW-0067">ATP-binding</keyword>
<evidence type="ECO:0000256" key="2">
    <source>
        <dbReference type="ARBA" id="ARBA00022527"/>
    </source>
</evidence>
<dbReference type="EC" id="2.7.11.1" evidence="1"/>
<dbReference type="SUPFAM" id="SSF56112">
    <property type="entry name" value="Protein kinase-like (PK-like)"/>
    <property type="match status" value="1"/>
</dbReference>
<dbReference type="PROSITE" id="PS50011">
    <property type="entry name" value="PROTEIN_KINASE_DOM"/>
    <property type="match status" value="1"/>
</dbReference>
<organism evidence="12 13">
    <name type="scientific">Brachionus calyciflorus</name>
    <dbReference type="NCBI Taxonomy" id="104777"/>
    <lineage>
        <taxon>Eukaryota</taxon>
        <taxon>Metazoa</taxon>
        <taxon>Spiralia</taxon>
        <taxon>Gnathifera</taxon>
        <taxon>Rotifera</taxon>
        <taxon>Eurotatoria</taxon>
        <taxon>Monogononta</taxon>
        <taxon>Pseudotrocha</taxon>
        <taxon>Ploima</taxon>
        <taxon>Brachionidae</taxon>
        <taxon>Brachionus</taxon>
    </lineage>
</organism>
<dbReference type="InterPro" id="IPR008271">
    <property type="entry name" value="Ser/Thr_kinase_AS"/>
</dbReference>
<dbReference type="PANTHER" id="PTHR24346:SF74">
    <property type="entry name" value="PROTEIN KINASE DOMAIN-CONTAINING PROTEIN"/>
    <property type="match status" value="1"/>
</dbReference>
<dbReference type="OrthoDB" id="193931at2759"/>
<comment type="similarity">
    <text evidence="7">Belongs to the protein kinase superfamily. CAMK Ser/Thr protein kinase family. Smok subfamily.</text>
</comment>
<dbReference type="FunFam" id="3.30.200.20:FF:000003">
    <property type="entry name" value="Non-specific serine/threonine protein kinase"/>
    <property type="match status" value="1"/>
</dbReference>
<name>A0A813X108_9BILA</name>
<dbReference type="EMBL" id="CAJNOC010001453">
    <property type="protein sequence ID" value="CAF0866217.1"/>
    <property type="molecule type" value="Genomic_DNA"/>
</dbReference>
<keyword evidence="5" id="KW-0418">Kinase</keyword>
<evidence type="ECO:0000313" key="13">
    <source>
        <dbReference type="Proteomes" id="UP000663879"/>
    </source>
</evidence>
<dbReference type="GO" id="GO:0050321">
    <property type="term" value="F:tau-protein kinase activity"/>
    <property type="evidence" value="ECO:0007669"/>
    <property type="project" value="TreeGrafter"/>
</dbReference>
<dbReference type="InterPro" id="IPR017441">
    <property type="entry name" value="Protein_kinase_ATP_BS"/>
</dbReference>
<dbReference type="FunFam" id="1.10.510.10:FF:000002">
    <property type="entry name" value="Non-specific serine/threonine protein kinase"/>
    <property type="match status" value="1"/>
</dbReference>
<evidence type="ECO:0000313" key="12">
    <source>
        <dbReference type="EMBL" id="CAF0866217.1"/>
    </source>
</evidence>
<evidence type="ECO:0000256" key="4">
    <source>
        <dbReference type="ARBA" id="ARBA00022741"/>
    </source>
</evidence>
<comment type="caution">
    <text evidence="12">The sequence shown here is derived from an EMBL/GenBank/DDBJ whole genome shotgun (WGS) entry which is preliminary data.</text>
</comment>
<dbReference type="PROSITE" id="PS00108">
    <property type="entry name" value="PROTEIN_KINASE_ST"/>
    <property type="match status" value="1"/>
</dbReference>
<comment type="catalytic activity">
    <reaction evidence="9">
        <text>L-seryl-[protein] + ATP = O-phospho-L-seryl-[protein] + ADP + H(+)</text>
        <dbReference type="Rhea" id="RHEA:17989"/>
        <dbReference type="Rhea" id="RHEA-COMP:9863"/>
        <dbReference type="Rhea" id="RHEA-COMP:11604"/>
        <dbReference type="ChEBI" id="CHEBI:15378"/>
        <dbReference type="ChEBI" id="CHEBI:29999"/>
        <dbReference type="ChEBI" id="CHEBI:30616"/>
        <dbReference type="ChEBI" id="CHEBI:83421"/>
        <dbReference type="ChEBI" id="CHEBI:456216"/>
        <dbReference type="EC" id="2.7.11.1"/>
    </reaction>
</comment>
<evidence type="ECO:0000259" key="11">
    <source>
        <dbReference type="PROSITE" id="PS50011"/>
    </source>
</evidence>
<dbReference type="SMART" id="SM00220">
    <property type="entry name" value="S_TKc"/>
    <property type="match status" value="1"/>
</dbReference>
<evidence type="ECO:0000256" key="3">
    <source>
        <dbReference type="ARBA" id="ARBA00022679"/>
    </source>
</evidence>
<dbReference type="GO" id="GO:0005524">
    <property type="term" value="F:ATP binding"/>
    <property type="evidence" value="ECO:0007669"/>
    <property type="project" value="UniProtKB-UniRule"/>
</dbReference>
<evidence type="ECO:0000256" key="1">
    <source>
        <dbReference type="ARBA" id="ARBA00012513"/>
    </source>
</evidence>
<keyword evidence="3" id="KW-0808">Transferase</keyword>
<dbReference type="PANTHER" id="PTHR24346">
    <property type="entry name" value="MAP/MICROTUBULE AFFINITY-REGULATING KINASE"/>
    <property type="match status" value="1"/>
</dbReference>
<keyword evidence="4 10" id="KW-0547">Nucleotide-binding</keyword>
<dbReference type="InterPro" id="IPR011009">
    <property type="entry name" value="Kinase-like_dom_sf"/>
</dbReference>
<dbReference type="Pfam" id="PF00069">
    <property type="entry name" value="Pkinase"/>
    <property type="match status" value="1"/>
</dbReference>
<reference evidence="12" key="1">
    <citation type="submission" date="2021-02" db="EMBL/GenBank/DDBJ databases">
        <authorList>
            <person name="Nowell W R."/>
        </authorList>
    </citation>
    <scope>NUCLEOTIDE SEQUENCE</scope>
    <source>
        <strain evidence="12">Ploen Becks lab</strain>
    </source>
</reference>
<evidence type="ECO:0000256" key="6">
    <source>
        <dbReference type="ARBA" id="ARBA00022840"/>
    </source>
</evidence>
<feature type="domain" description="Protein kinase" evidence="11">
    <location>
        <begin position="11"/>
        <end position="262"/>
    </location>
</feature>
<dbReference type="GO" id="GO:0035556">
    <property type="term" value="P:intracellular signal transduction"/>
    <property type="evidence" value="ECO:0007669"/>
    <property type="project" value="TreeGrafter"/>
</dbReference>
<dbReference type="GO" id="GO:0005737">
    <property type="term" value="C:cytoplasm"/>
    <property type="evidence" value="ECO:0007669"/>
    <property type="project" value="TreeGrafter"/>
</dbReference>
<evidence type="ECO:0000256" key="7">
    <source>
        <dbReference type="ARBA" id="ARBA00038181"/>
    </source>
</evidence>
<dbReference type="AlphaFoldDB" id="A0A813X108"/>
<proteinExistence type="inferred from homology"/>
<feature type="binding site" evidence="10">
    <location>
        <position position="40"/>
    </location>
    <ligand>
        <name>ATP</name>
        <dbReference type="ChEBI" id="CHEBI:30616"/>
    </ligand>
</feature>
<dbReference type="InterPro" id="IPR000719">
    <property type="entry name" value="Prot_kinase_dom"/>
</dbReference>
<dbReference type="Gene3D" id="1.10.510.10">
    <property type="entry name" value="Transferase(Phosphotransferase) domain 1"/>
    <property type="match status" value="1"/>
</dbReference>
<evidence type="ECO:0000256" key="10">
    <source>
        <dbReference type="PROSITE-ProRule" id="PRU10141"/>
    </source>
</evidence>
<keyword evidence="2" id="KW-0723">Serine/threonine-protein kinase</keyword>
<comment type="catalytic activity">
    <reaction evidence="8">
        <text>L-threonyl-[protein] + ATP = O-phospho-L-threonyl-[protein] + ADP + H(+)</text>
        <dbReference type="Rhea" id="RHEA:46608"/>
        <dbReference type="Rhea" id="RHEA-COMP:11060"/>
        <dbReference type="Rhea" id="RHEA-COMP:11605"/>
        <dbReference type="ChEBI" id="CHEBI:15378"/>
        <dbReference type="ChEBI" id="CHEBI:30013"/>
        <dbReference type="ChEBI" id="CHEBI:30616"/>
        <dbReference type="ChEBI" id="CHEBI:61977"/>
        <dbReference type="ChEBI" id="CHEBI:456216"/>
        <dbReference type="EC" id="2.7.11.1"/>
    </reaction>
</comment>
<evidence type="ECO:0000256" key="9">
    <source>
        <dbReference type="ARBA" id="ARBA00048679"/>
    </source>
</evidence>
<dbReference type="GO" id="GO:0000226">
    <property type="term" value="P:microtubule cytoskeleton organization"/>
    <property type="evidence" value="ECO:0007669"/>
    <property type="project" value="TreeGrafter"/>
</dbReference>
<evidence type="ECO:0000256" key="5">
    <source>
        <dbReference type="ARBA" id="ARBA00022777"/>
    </source>
</evidence>
<dbReference type="PROSITE" id="PS00107">
    <property type="entry name" value="PROTEIN_KINASE_ATP"/>
    <property type="match status" value="1"/>
</dbReference>
<evidence type="ECO:0000256" key="8">
    <source>
        <dbReference type="ARBA" id="ARBA00047899"/>
    </source>
</evidence>
<accession>A0A813X108</accession>
<protein>
    <recommendedName>
        <fullName evidence="1">non-specific serine/threonine protein kinase</fullName>
        <ecNumber evidence="1">2.7.11.1</ecNumber>
    </recommendedName>
</protein>